<proteinExistence type="predicted"/>
<dbReference type="STRING" id="83656.B1H18_10865"/>
<dbReference type="SUPFAM" id="SSF55874">
    <property type="entry name" value="ATPase domain of HSP90 chaperone/DNA topoisomerase II/histidine kinase"/>
    <property type="match status" value="1"/>
</dbReference>
<sequence length="104" mass="11087">MLLVTSELVTNALRHGGGLVRFTAKLREGHVEMEVGDRSAIHPTFTPKEPGDPVPGGYGWPLIRRLSAEVTIAGTPTGGKVIRVLIPLAPLMPLDPLGDYPEPA</sequence>
<dbReference type="PANTHER" id="PTHR35526:SF3">
    <property type="entry name" value="ANTI-SIGMA-F FACTOR RSBW"/>
    <property type="match status" value="1"/>
</dbReference>
<accession>A0A1V4ABY8</accession>
<keyword evidence="1" id="KW-0808">Transferase</keyword>
<evidence type="ECO:0000256" key="1">
    <source>
        <dbReference type="ARBA" id="ARBA00022527"/>
    </source>
</evidence>
<dbReference type="InterPro" id="IPR050267">
    <property type="entry name" value="Anti-sigma-factor_SerPK"/>
</dbReference>
<dbReference type="Pfam" id="PF13581">
    <property type="entry name" value="HATPase_c_2"/>
    <property type="match status" value="1"/>
</dbReference>
<dbReference type="InterPro" id="IPR036890">
    <property type="entry name" value="HATPase_C_sf"/>
</dbReference>
<dbReference type="InterPro" id="IPR003594">
    <property type="entry name" value="HATPase_dom"/>
</dbReference>
<name>A0A1V4ABY8_9ACTN</name>
<dbReference type="AlphaFoldDB" id="A0A1V4ABY8"/>
<dbReference type="GO" id="GO:0004674">
    <property type="term" value="F:protein serine/threonine kinase activity"/>
    <property type="evidence" value="ECO:0007669"/>
    <property type="project" value="UniProtKB-KW"/>
</dbReference>
<dbReference type="PANTHER" id="PTHR35526">
    <property type="entry name" value="ANTI-SIGMA-F FACTOR RSBW-RELATED"/>
    <property type="match status" value="1"/>
</dbReference>
<reference evidence="3 4" key="1">
    <citation type="submission" date="2017-02" db="EMBL/GenBank/DDBJ databases">
        <title>Draft Genome Sequence of Streptomyces tsukubaensis F601, a Producer of the immunosuppressant tacrolimus FK506.</title>
        <authorList>
            <person name="Zong G."/>
            <person name="Zhong C."/>
            <person name="Fu J."/>
            <person name="Qin R."/>
            <person name="Cao G."/>
        </authorList>
    </citation>
    <scope>NUCLEOTIDE SEQUENCE [LARGE SCALE GENOMIC DNA]</scope>
    <source>
        <strain evidence="3 4">F601</strain>
    </source>
</reference>
<keyword evidence="1" id="KW-0418">Kinase</keyword>
<evidence type="ECO:0000313" key="3">
    <source>
        <dbReference type="EMBL" id="OON80963.1"/>
    </source>
</evidence>
<keyword evidence="4" id="KW-1185">Reference proteome</keyword>
<evidence type="ECO:0000313" key="4">
    <source>
        <dbReference type="Proteomes" id="UP000190539"/>
    </source>
</evidence>
<protein>
    <recommendedName>
        <fullName evidence="2">Histidine kinase/HSP90-like ATPase domain-containing protein</fullName>
    </recommendedName>
</protein>
<dbReference type="Proteomes" id="UP000190539">
    <property type="component" value="Unassembled WGS sequence"/>
</dbReference>
<dbReference type="CDD" id="cd16936">
    <property type="entry name" value="HATPase_RsbW-like"/>
    <property type="match status" value="1"/>
</dbReference>
<evidence type="ECO:0000259" key="2">
    <source>
        <dbReference type="Pfam" id="PF13581"/>
    </source>
</evidence>
<feature type="domain" description="Histidine kinase/HSP90-like ATPase" evidence="2">
    <location>
        <begin position="3"/>
        <end position="81"/>
    </location>
</feature>
<keyword evidence="1" id="KW-0723">Serine/threonine-protein kinase</keyword>
<organism evidence="3 4">
    <name type="scientific">Streptomyces tsukubensis</name>
    <dbReference type="NCBI Taxonomy" id="83656"/>
    <lineage>
        <taxon>Bacteria</taxon>
        <taxon>Bacillati</taxon>
        <taxon>Actinomycetota</taxon>
        <taxon>Actinomycetes</taxon>
        <taxon>Kitasatosporales</taxon>
        <taxon>Streptomycetaceae</taxon>
        <taxon>Streptomyces</taxon>
    </lineage>
</organism>
<dbReference type="Gene3D" id="3.30.565.10">
    <property type="entry name" value="Histidine kinase-like ATPase, C-terminal domain"/>
    <property type="match status" value="1"/>
</dbReference>
<comment type="caution">
    <text evidence="3">The sequence shown here is derived from an EMBL/GenBank/DDBJ whole genome shotgun (WGS) entry which is preliminary data.</text>
</comment>
<dbReference type="EMBL" id="MVFC01000006">
    <property type="protein sequence ID" value="OON80963.1"/>
    <property type="molecule type" value="Genomic_DNA"/>
</dbReference>
<gene>
    <name evidence="3" type="ORF">B1H18_10865</name>
</gene>